<dbReference type="Gene3D" id="3.30.450.40">
    <property type="match status" value="1"/>
</dbReference>
<dbReference type="AlphaFoldDB" id="A0A6N7IP17"/>
<reference evidence="6 7" key="1">
    <citation type="submission" date="2019-10" db="EMBL/GenBank/DDBJ databases">
        <title>Comparative genomics of sulfur disproportionating microorganisms.</title>
        <authorList>
            <person name="Ward L.M."/>
            <person name="Bertran E."/>
            <person name="Johnston D."/>
        </authorList>
    </citation>
    <scope>NUCLEOTIDE SEQUENCE [LARGE SCALE GENOMIC DNA]</scope>
    <source>
        <strain evidence="6 7">DSM 14055</strain>
    </source>
</reference>
<dbReference type="InterPro" id="IPR036390">
    <property type="entry name" value="WH_DNA-bd_sf"/>
</dbReference>
<gene>
    <name evidence="6" type="ORF">GFC01_05695</name>
</gene>
<comment type="caution">
    <text evidence="6">The sequence shown here is derived from an EMBL/GenBank/DDBJ whole genome shotgun (WGS) entry which is preliminary data.</text>
</comment>
<evidence type="ECO:0000259" key="5">
    <source>
        <dbReference type="PROSITE" id="PS51078"/>
    </source>
</evidence>
<feature type="domain" description="IclR-ED" evidence="5">
    <location>
        <begin position="67"/>
        <end position="247"/>
    </location>
</feature>
<feature type="domain" description="HTH iclR-type" evidence="4">
    <location>
        <begin position="2"/>
        <end position="66"/>
    </location>
</feature>
<organism evidence="6 7">
    <name type="scientific">Desulfofundulus thermobenzoicus</name>
    <dbReference type="NCBI Taxonomy" id="29376"/>
    <lineage>
        <taxon>Bacteria</taxon>
        <taxon>Bacillati</taxon>
        <taxon>Bacillota</taxon>
        <taxon>Clostridia</taxon>
        <taxon>Eubacteriales</taxon>
        <taxon>Peptococcaceae</taxon>
        <taxon>Desulfofundulus</taxon>
    </lineage>
</organism>
<keyword evidence="3" id="KW-0804">Transcription</keyword>
<dbReference type="GO" id="GO:0003677">
    <property type="term" value="F:DNA binding"/>
    <property type="evidence" value="ECO:0007669"/>
    <property type="project" value="UniProtKB-KW"/>
</dbReference>
<dbReference type="PANTHER" id="PTHR30136:SF24">
    <property type="entry name" value="HTH-TYPE TRANSCRIPTIONAL REPRESSOR ALLR"/>
    <property type="match status" value="1"/>
</dbReference>
<evidence type="ECO:0000313" key="7">
    <source>
        <dbReference type="Proteomes" id="UP000441717"/>
    </source>
</evidence>
<dbReference type="Proteomes" id="UP000441717">
    <property type="component" value="Unassembled WGS sequence"/>
</dbReference>
<keyword evidence="2" id="KW-0238">DNA-binding</keyword>
<keyword evidence="7" id="KW-1185">Reference proteome</keyword>
<dbReference type="SUPFAM" id="SSF46785">
    <property type="entry name" value="Winged helix' DNA-binding domain"/>
    <property type="match status" value="1"/>
</dbReference>
<evidence type="ECO:0000256" key="1">
    <source>
        <dbReference type="ARBA" id="ARBA00023015"/>
    </source>
</evidence>
<keyword evidence="1" id="KW-0805">Transcription regulation</keyword>
<accession>A0A6N7IP17</accession>
<dbReference type="SMART" id="SM00346">
    <property type="entry name" value="HTH_ICLR"/>
    <property type="match status" value="1"/>
</dbReference>
<dbReference type="InterPro" id="IPR036388">
    <property type="entry name" value="WH-like_DNA-bd_sf"/>
</dbReference>
<name>A0A6N7IP17_9FIRM</name>
<proteinExistence type="predicted"/>
<dbReference type="Pfam" id="PF09339">
    <property type="entry name" value="HTH_IclR"/>
    <property type="match status" value="1"/>
</dbReference>
<dbReference type="RefSeq" id="WP_152945694.1">
    <property type="nucleotide sequence ID" value="NZ_WHYR01000011.1"/>
</dbReference>
<dbReference type="InterPro" id="IPR014757">
    <property type="entry name" value="Tscrpt_reg_IclR_C"/>
</dbReference>
<dbReference type="PROSITE" id="PS51078">
    <property type="entry name" value="ICLR_ED"/>
    <property type="match status" value="1"/>
</dbReference>
<evidence type="ECO:0000256" key="2">
    <source>
        <dbReference type="ARBA" id="ARBA00023125"/>
    </source>
</evidence>
<dbReference type="PANTHER" id="PTHR30136">
    <property type="entry name" value="HELIX-TURN-HELIX TRANSCRIPTIONAL REGULATOR, ICLR FAMILY"/>
    <property type="match status" value="1"/>
</dbReference>
<dbReference type="InterPro" id="IPR029016">
    <property type="entry name" value="GAF-like_dom_sf"/>
</dbReference>
<dbReference type="GO" id="GO:0003700">
    <property type="term" value="F:DNA-binding transcription factor activity"/>
    <property type="evidence" value="ECO:0007669"/>
    <property type="project" value="TreeGrafter"/>
</dbReference>
<dbReference type="InterPro" id="IPR005471">
    <property type="entry name" value="Tscrpt_reg_IclR_N"/>
</dbReference>
<dbReference type="GO" id="GO:0045892">
    <property type="term" value="P:negative regulation of DNA-templated transcription"/>
    <property type="evidence" value="ECO:0007669"/>
    <property type="project" value="TreeGrafter"/>
</dbReference>
<evidence type="ECO:0000256" key="3">
    <source>
        <dbReference type="ARBA" id="ARBA00023163"/>
    </source>
</evidence>
<evidence type="ECO:0000313" key="6">
    <source>
        <dbReference type="EMBL" id="MQL51762.1"/>
    </source>
</evidence>
<dbReference type="PROSITE" id="PS51077">
    <property type="entry name" value="HTH_ICLR"/>
    <property type="match status" value="1"/>
</dbReference>
<dbReference type="Gene3D" id="1.10.10.10">
    <property type="entry name" value="Winged helix-like DNA-binding domain superfamily/Winged helix DNA-binding domain"/>
    <property type="match status" value="1"/>
</dbReference>
<dbReference type="SUPFAM" id="SSF55781">
    <property type="entry name" value="GAF domain-like"/>
    <property type="match status" value="1"/>
</dbReference>
<sequence length="248" mass="28091">MSNTLRKALEVLLTISERECSDGFSLSELVSATGFPPSTIHRFLQTFKEFGMVEQDRDTRNYRLGPQLLRMGLRVRGMLDLRKLAMPLLQELTSRTGEDSYLTIVQGKMGVFLERVEGPHPVKVIELVGREMPLHRGAARKVLLSHMDDDFIRLYLAEMINNEEYKDLNPGELLSEIEKIREQGYAVSHGDYLEYGTGIAAPVRDFSGSVRASIGIISTRDCCTEKLLILIREVKDCALTLSRKMGYF</sequence>
<evidence type="ECO:0000259" key="4">
    <source>
        <dbReference type="PROSITE" id="PS51077"/>
    </source>
</evidence>
<protein>
    <submittedName>
        <fullName evidence="6">Helix-turn-helix domain-containing protein</fullName>
    </submittedName>
</protein>
<dbReference type="EMBL" id="WHYR01000011">
    <property type="protein sequence ID" value="MQL51762.1"/>
    <property type="molecule type" value="Genomic_DNA"/>
</dbReference>
<dbReference type="OrthoDB" id="9791752at2"/>
<dbReference type="Pfam" id="PF01614">
    <property type="entry name" value="IclR_C"/>
    <property type="match status" value="1"/>
</dbReference>
<dbReference type="InterPro" id="IPR050707">
    <property type="entry name" value="HTH_MetabolicPath_Reg"/>
</dbReference>